<dbReference type="NCBIfam" id="TIGR04056">
    <property type="entry name" value="OMP_RagA_SusC"/>
    <property type="match status" value="1"/>
</dbReference>
<dbReference type="InterPro" id="IPR023997">
    <property type="entry name" value="TonB-dep_OMP_SusC/RagA_CS"/>
</dbReference>
<dbReference type="Pfam" id="PF07715">
    <property type="entry name" value="Plug"/>
    <property type="match status" value="1"/>
</dbReference>
<keyword evidence="12" id="KW-0675">Receptor</keyword>
<comment type="similarity">
    <text evidence="8 9">Belongs to the TonB-dependent receptor family.</text>
</comment>
<dbReference type="RefSeq" id="WP_264282482.1">
    <property type="nucleotide sequence ID" value="NZ_CP107006.1"/>
</dbReference>
<dbReference type="InterPro" id="IPR037066">
    <property type="entry name" value="Plug_dom_sf"/>
</dbReference>
<sequence length="1074" mass="119996">MLLLLLFAVSWAQRKITGEVLDQASGGPVIGATVQASKTLGTSTNAEGKFTLTVPEETKSLTVSFIGYKAQTITLGASNDYKISIAVDDRSLDQVVVVGYGTQKRANLTGAVSTVDVAKTMQARTVTDAGRAMQGTVPGLTITTVSGDLGTNPSIRLRGMTGSTNASGGAQPLILLDNVEIQSLLMVNPDDIESISVLKDAASTSIYGSRAAYGVVLITSKTGKKNTQNRVSYSNNIAWSKPTSLPDVTDDDGLTYALLARQREAPGAKFFGHIGSRVDSLSIERVKQWKQQYGGQDLGPEMVEGRDYEIRDGALFYFRPWDVNKLFIRSWTPQQNHNLNFTGGNDKTTYNLSLGFLNQEGLMNVKTDKFQRANVNLTVNTAVTSWLDLRSRVMMARTDQKTPFSFQNTQFDPLYYLYRWHSIHPYGTIDGKPVRNVVSEMQAAQMSGTKVNYNRYALGGTFKIIPGLTLDADYTYTNQQARVREVGGPLTAWNLWSGVPLRYETYTTTYDYAQYLNRAYENHTFKTFATYQKDISDHSIKVMAGMDAETQENNYALTRRNGVIDPNVGEPNLANGDQIVGSSHDDWATMGFFGRINYAFKNRYLLELNGRYDGSSNFPAHDQWGFFPSASAGYIITEEEFMSGIKNVLPYFKLRASYGSIGNSDVTLGNATFRPSITTAVSNWWIGSANMLSTNANSPRIVPPLWKWETINTLDFGFDSRFWKERIGLTFDWYRRTTKDMVSAGVELPSTFGGSAPPRNYGELQTTGWEISIDGNHTFDNELSINATLSLSDFREKLTKFSGSAITGNYQGKYIGEIWGYETDRLFTEDDFQRDGNGKLITDATGKYILKEGVASQKYLEGLGAAWFWYGPGDVKFKDLNGDSVVNNGRNSITDHGDMRVIGNSTPRYQYGIRLGANWKGVDFNIFFQGVGKRELWAPSMMTIPSFRPYDAVYEHQMDYWTPTNTDAFYPKPSVTTEAANQNFFPQTRYLLDMSYLRLKNVSLGYTLPKSLAEKARLQSLRVYVSGENLWEKDNLHVPIDPEVDYRYSGISTATFGRNYPYRRSFAFGLQVTL</sequence>
<dbReference type="Pfam" id="PF13715">
    <property type="entry name" value="CarbopepD_reg_2"/>
    <property type="match status" value="1"/>
</dbReference>
<dbReference type="InterPro" id="IPR023996">
    <property type="entry name" value="TonB-dep_OMP_SusC/RagA"/>
</dbReference>
<proteinExistence type="inferred from homology"/>
<dbReference type="EMBL" id="CP107006">
    <property type="protein sequence ID" value="UYQ94613.1"/>
    <property type="molecule type" value="Genomic_DNA"/>
</dbReference>
<evidence type="ECO:0000259" key="11">
    <source>
        <dbReference type="Pfam" id="PF07715"/>
    </source>
</evidence>
<evidence type="ECO:0000256" key="4">
    <source>
        <dbReference type="ARBA" id="ARBA00022692"/>
    </source>
</evidence>
<feature type="domain" description="TonB-dependent receptor plug" evidence="11">
    <location>
        <begin position="107"/>
        <end position="215"/>
    </location>
</feature>
<gene>
    <name evidence="12" type="ORF">MKQ68_05845</name>
</gene>
<keyword evidence="5 9" id="KW-0798">TonB box</keyword>
<keyword evidence="13" id="KW-1185">Reference proteome</keyword>
<protein>
    <submittedName>
        <fullName evidence="12">TonB-dependent receptor</fullName>
    </submittedName>
</protein>
<comment type="subcellular location">
    <subcellularLocation>
        <location evidence="1 8">Cell outer membrane</location>
        <topology evidence="1 8">Multi-pass membrane protein</topology>
    </subcellularLocation>
</comment>
<dbReference type="Gene3D" id="2.60.40.1120">
    <property type="entry name" value="Carboxypeptidase-like, regulatory domain"/>
    <property type="match status" value="1"/>
</dbReference>
<evidence type="ECO:0000259" key="10">
    <source>
        <dbReference type="Pfam" id="PF00593"/>
    </source>
</evidence>
<keyword evidence="3 8" id="KW-1134">Transmembrane beta strand</keyword>
<dbReference type="PROSITE" id="PS52016">
    <property type="entry name" value="TONB_DEPENDENT_REC_3"/>
    <property type="match status" value="1"/>
</dbReference>
<keyword evidence="7 8" id="KW-0998">Cell outer membrane</keyword>
<name>A0ABY6J4L7_9BACT</name>
<evidence type="ECO:0000256" key="1">
    <source>
        <dbReference type="ARBA" id="ARBA00004571"/>
    </source>
</evidence>
<evidence type="ECO:0000256" key="5">
    <source>
        <dbReference type="ARBA" id="ARBA00023077"/>
    </source>
</evidence>
<evidence type="ECO:0000256" key="2">
    <source>
        <dbReference type="ARBA" id="ARBA00022448"/>
    </source>
</evidence>
<dbReference type="InterPro" id="IPR012910">
    <property type="entry name" value="Plug_dom"/>
</dbReference>
<evidence type="ECO:0000256" key="6">
    <source>
        <dbReference type="ARBA" id="ARBA00023136"/>
    </source>
</evidence>
<dbReference type="InterPro" id="IPR008969">
    <property type="entry name" value="CarboxyPept-like_regulatory"/>
</dbReference>
<evidence type="ECO:0000313" key="13">
    <source>
        <dbReference type="Proteomes" id="UP001162741"/>
    </source>
</evidence>
<evidence type="ECO:0000256" key="9">
    <source>
        <dbReference type="RuleBase" id="RU003357"/>
    </source>
</evidence>
<evidence type="ECO:0000256" key="3">
    <source>
        <dbReference type="ARBA" id="ARBA00022452"/>
    </source>
</evidence>
<dbReference type="SUPFAM" id="SSF49464">
    <property type="entry name" value="Carboxypeptidase regulatory domain-like"/>
    <property type="match status" value="1"/>
</dbReference>
<evidence type="ECO:0000256" key="8">
    <source>
        <dbReference type="PROSITE-ProRule" id="PRU01360"/>
    </source>
</evidence>
<dbReference type="Gene3D" id="2.40.170.20">
    <property type="entry name" value="TonB-dependent receptor, beta-barrel domain"/>
    <property type="match status" value="1"/>
</dbReference>
<dbReference type="Proteomes" id="UP001162741">
    <property type="component" value="Chromosome"/>
</dbReference>
<dbReference type="Pfam" id="PF00593">
    <property type="entry name" value="TonB_dep_Rec_b-barrel"/>
    <property type="match status" value="1"/>
</dbReference>
<reference evidence="12" key="1">
    <citation type="submission" date="2022-10" db="EMBL/GenBank/DDBJ databases">
        <title>Chitinophaga sp. nov., isolated from soil.</title>
        <authorList>
            <person name="Jeon C.O."/>
        </authorList>
    </citation>
    <scope>NUCLEOTIDE SEQUENCE</scope>
    <source>
        <strain evidence="12">R8</strain>
    </source>
</reference>
<organism evidence="12 13">
    <name type="scientific">Chitinophaga horti</name>
    <dbReference type="NCBI Taxonomy" id="2920382"/>
    <lineage>
        <taxon>Bacteria</taxon>
        <taxon>Pseudomonadati</taxon>
        <taxon>Bacteroidota</taxon>
        <taxon>Chitinophagia</taxon>
        <taxon>Chitinophagales</taxon>
        <taxon>Chitinophagaceae</taxon>
        <taxon>Chitinophaga</taxon>
    </lineage>
</organism>
<dbReference type="SUPFAM" id="SSF56935">
    <property type="entry name" value="Porins"/>
    <property type="match status" value="1"/>
</dbReference>
<keyword evidence="4 8" id="KW-0812">Transmembrane</keyword>
<dbReference type="NCBIfam" id="TIGR04057">
    <property type="entry name" value="SusC_RagA_signa"/>
    <property type="match status" value="1"/>
</dbReference>
<keyword evidence="2 8" id="KW-0813">Transport</keyword>
<evidence type="ECO:0000313" key="12">
    <source>
        <dbReference type="EMBL" id="UYQ94613.1"/>
    </source>
</evidence>
<accession>A0ABY6J4L7</accession>
<dbReference type="InterPro" id="IPR039426">
    <property type="entry name" value="TonB-dep_rcpt-like"/>
</dbReference>
<dbReference type="InterPro" id="IPR036942">
    <property type="entry name" value="Beta-barrel_TonB_sf"/>
</dbReference>
<keyword evidence="6 8" id="KW-0472">Membrane</keyword>
<feature type="domain" description="TonB-dependent receptor-like beta-barrel" evidence="10">
    <location>
        <begin position="409"/>
        <end position="1030"/>
    </location>
</feature>
<dbReference type="InterPro" id="IPR000531">
    <property type="entry name" value="Beta-barrel_TonB"/>
</dbReference>
<evidence type="ECO:0000256" key="7">
    <source>
        <dbReference type="ARBA" id="ARBA00023237"/>
    </source>
</evidence>
<dbReference type="Gene3D" id="2.170.130.10">
    <property type="entry name" value="TonB-dependent receptor, plug domain"/>
    <property type="match status" value="1"/>
</dbReference>